<sequence>MAGARLVQAAARLMGWAALAIIGAATAALLWRIGLARGLWSFVGAALMLGAAGYALQGEPSLAGRPVRANADPIPVDPELTALRDDMLGRFRADTAYLVAGDAMTRIGNPGYAVSAILGGIRHHPDSLALWTGLGTALATHDGGQVSPTALFAFRRAGQLAPLHPAPPFFLGLAYVRAGEFAKARPYWARALALTPQSVSYRPQIALRLALLDQFLAETAGAPPPP</sequence>
<dbReference type="PROSITE" id="PS50005">
    <property type="entry name" value="TPR"/>
    <property type="match status" value="1"/>
</dbReference>
<feature type="repeat" description="TPR" evidence="3">
    <location>
        <begin position="165"/>
        <end position="198"/>
    </location>
</feature>
<reference evidence="5 6" key="1">
    <citation type="submission" date="2024-05" db="EMBL/GenBank/DDBJ databases">
        <authorList>
            <person name="Liu Q."/>
            <person name="Xin Y.-H."/>
        </authorList>
    </citation>
    <scope>NUCLEOTIDE SEQUENCE [LARGE SCALE GENOMIC DNA]</scope>
    <source>
        <strain evidence="5 6">CGMCC 1.15349</strain>
    </source>
</reference>
<keyword evidence="6" id="KW-1185">Reference proteome</keyword>
<organism evidence="5 6">
    <name type="scientific">Sphingomonas qilianensis</name>
    <dbReference type="NCBI Taxonomy" id="1736690"/>
    <lineage>
        <taxon>Bacteria</taxon>
        <taxon>Pseudomonadati</taxon>
        <taxon>Pseudomonadota</taxon>
        <taxon>Alphaproteobacteria</taxon>
        <taxon>Sphingomonadales</taxon>
        <taxon>Sphingomonadaceae</taxon>
        <taxon>Sphingomonas</taxon>
    </lineage>
</organism>
<dbReference type="Pfam" id="PF07719">
    <property type="entry name" value="TPR_2"/>
    <property type="match status" value="1"/>
</dbReference>
<evidence type="ECO:0000313" key="6">
    <source>
        <dbReference type="Proteomes" id="UP001404104"/>
    </source>
</evidence>
<dbReference type="RefSeq" id="WP_345862530.1">
    <property type="nucleotide sequence ID" value="NZ_JBDIMF010000001.1"/>
</dbReference>
<keyword evidence="2 3" id="KW-0802">TPR repeat</keyword>
<evidence type="ECO:0000256" key="2">
    <source>
        <dbReference type="ARBA" id="ARBA00022803"/>
    </source>
</evidence>
<dbReference type="InterPro" id="IPR013105">
    <property type="entry name" value="TPR_2"/>
</dbReference>
<evidence type="ECO:0000313" key="5">
    <source>
        <dbReference type="EMBL" id="MEN2785131.1"/>
    </source>
</evidence>
<dbReference type="InterPro" id="IPR011990">
    <property type="entry name" value="TPR-like_helical_dom_sf"/>
</dbReference>
<keyword evidence="4" id="KW-1133">Transmembrane helix</keyword>
<comment type="caution">
    <text evidence="5">The sequence shown here is derived from an EMBL/GenBank/DDBJ whole genome shotgun (WGS) entry which is preliminary data.</text>
</comment>
<dbReference type="EMBL" id="JBDIMF010000001">
    <property type="protein sequence ID" value="MEN2785131.1"/>
    <property type="molecule type" value="Genomic_DNA"/>
</dbReference>
<evidence type="ECO:0000256" key="1">
    <source>
        <dbReference type="ARBA" id="ARBA00022737"/>
    </source>
</evidence>
<gene>
    <name evidence="5" type="ORF">ABC969_01695</name>
</gene>
<keyword evidence="4" id="KW-0472">Membrane</keyword>
<keyword evidence="4" id="KW-0812">Transmembrane</keyword>
<accession>A0ABU9XMS8</accession>
<dbReference type="SUPFAM" id="SSF48452">
    <property type="entry name" value="TPR-like"/>
    <property type="match status" value="1"/>
</dbReference>
<feature type="transmembrane region" description="Helical" evidence="4">
    <location>
        <begin position="12"/>
        <end position="33"/>
    </location>
</feature>
<evidence type="ECO:0000256" key="3">
    <source>
        <dbReference type="PROSITE-ProRule" id="PRU00339"/>
    </source>
</evidence>
<protein>
    <submittedName>
        <fullName evidence="5">Tetratricopeptide repeat protein</fullName>
    </submittedName>
</protein>
<keyword evidence="1" id="KW-0677">Repeat</keyword>
<proteinExistence type="predicted"/>
<name>A0ABU9XMS8_9SPHN</name>
<dbReference type="Proteomes" id="UP001404104">
    <property type="component" value="Unassembled WGS sequence"/>
</dbReference>
<dbReference type="InterPro" id="IPR019734">
    <property type="entry name" value="TPR_rpt"/>
</dbReference>
<evidence type="ECO:0000256" key="4">
    <source>
        <dbReference type="SAM" id="Phobius"/>
    </source>
</evidence>
<dbReference type="Gene3D" id="1.25.40.10">
    <property type="entry name" value="Tetratricopeptide repeat domain"/>
    <property type="match status" value="1"/>
</dbReference>